<protein>
    <submittedName>
        <fullName evidence="2">Transcriptional antiterminator Rof (Rho-off)</fullName>
    </submittedName>
</protein>
<evidence type="ECO:0000256" key="1">
    <source>
        <dbReference type="SAM" id="SignalP"/>
    </source>
</evidence>
<name>A0A7W5ZL50_9BACT</name>
<dbReference type="Proteomes" id="UP000541352">
    <property type="component" value="Unassembled WGS sequence"/>
</dbReference>
<evidence type="ECO:0000313" key="3">
    <source>
        <dbReference type="Proteomes" id="UP000541352"/>
    </source>
</evidence>
<accession>A0A7W5ZL50</accession>
<feature type="chain" id="PRO_5031351823" evidence="1">
    <location>
        <begin position="20"/>
        <end position="213"/>
    </location>
</feature>
<proteinExistence type="predicted"/>
<sequence length="213" mass="24840">MKKSLLCLGLILATIAAHAQGMFIQDINGRPIFENGYTEIEGSPYLKDEWARGTVKAKHNGKTYELAKMRYDTYKDELEYEENQKSYRFSSEITEFATTDGVFRNNFPVYESLSGRNFYQVLSDGKVKLLKRTVTKIQTEKLYSSATVTKRFVKEEFLYLFKDGAIIRLKKDKKALLEALSDKQADLEAFIKEQKIKFSKEEDFLRVIERYEQ</sequence>
<dbReference type="EMBL" id="JACIBY010000005">
    <property type="protein sequence ID" value="MBB3838705.1"/>
    <property type="molecule type" value="Genomic_DNA"/>
</dbReference>
<keyword evidence="3" id="KW-1185">Reference proteome</keyword>
<gene>
    <name evidence="2" type="ORF">FHS57_002711</name>
</gene>
<dbReference type="AlphaFoldDB" id="A0A7W5ZL50"/>
<keyword evidence="1" id="KW-0732">Signal</keyword>
<dbReference type="RefSeq" id="WP_183974386.1">
    <property type="nucleotide sequence ID" value="NZ_JACIBY010000005.1"/>
</dbReference>
<organism evidence="2 3">
    <name type="scientific">Runella defluvii</name>
    <dbReference type="NCBI Taxonomy" id="370973"/>
    <lineage>
        <taxon>Bacteria</taxon>
        <taxon>Pseudomonadati</taxon>
        <taxon>Bacteroidota</taxon>
        <taxon>Cytophagia</taxon>
        <taxon>Cytophagales</taxon>
        <taxon>Spirosomataceae</taxon>
        <taxon>Runella</taxon>
    </lineage>
</organism>
<comment type="caution">
    <text evidence="2">The sequence shown here is derived from an EMBL/GenBank/DDBJ whole genome shotgun (WGS) entry which is preliminary data.</text>
</comment>
<evidence type="ECO:0000313" key="2">
    <source>
        <dbReference type="EMBL" id="MBB3838705.1"/>
    </source>
</evidence>
<feature type="signal peptide" evidence="1">
    <location>
        <begin position="1"/>
        <end position="19"/>
    </location>
</feature>
<reference evidence="2 3" key="1">
    <citation type="submission" date="2020-08" db="EMBL/GenBank/DDBJ databases">
        <title>Genomic Encyclopedia of Type Strains, Phase IV (KMG-IV): sequencing the most valuable type-strain genomes for metagenomic binning, comparative biology and taxonomic classification.</title>
        <authorList>
            <person name="Goeker M."/>
        </authorList>
    </citation>
    <scope>NUCLEOTIDE SEQUENCE [LARGE SCALE GENOMIC DNA]</scope>
    <source>
        <strain evidence="2 3">DSM 17976</strain>
    </source>
</reference>